<feature type="domain" description="Rubrerythrin diiron-binding" evidence="1">
    <location>
        <begin position="10"/>
        <end position="155"/>
    </location>
</feature>
<evidence type="ECO:0000259" key="1">
    <source>
        <dbReference type="Pfam" id="PF02915"/>
    </source>
</evidence>
<dbReference type="CDD" id="cd01045">
    <property type="entry name" value="Ferritin_like_AB"/>
    <property type="match status" value="1"/>
</dbReference>
<comment type="caution">
    <text evidence="2">The sequence shown here is derived from an EMBL/GenBank/DDBJ whole genome shotgun (WGS) entry which is preliminary data.</text>
</comment>
<accession>A0A3A4P1L5</accession>
<dbReference type="InterPro" id="IPR012347">
    <property type="entry name" value="Ferritin-like"/>
</dbReference>
<protein>
    <recommendedName>
        <fullName evidence="1">Rubrerythrin diiron-binding domain-containing protein</fullName>
    </recommendedName>
</protein>
<dbReference type="Gene3D" id="1.20.1260.10">
    <property type="match status" value="1"/>
</dbReference>
<sequence>MAEVPKTIEEIVKFALQLEHDGLKMYREFAERSNDAFGKKTFEGLVEDERHHIELLQKLYGKSGIKEIEEIVSRSKLEPIRQRFKTIFEAAGEEARNRTQADPSDTEAMRIALDFEKKGYNLYNDAYEKAQSGIEKTAFKHLSLMEKHHYELLQETLEYLDDTGNWFMKNEGWMFEGG</sequence>
<dbReference type="Pfam" id="PF02915">
    <property type="entry name" value="Rubrerythrin"/>
    <property type="match status" value="1"/>
</dbReference>
<evidence type="ECO:0000313" key="2">
    <source>
        <dbReference type="EMBL" id="RJP21721.1"/>
    </source>
</evidence>
<reference evidence="2 3" key="1">
    <citation type="journal article" date="2017" name="ISME J.">
        <title>Energy and carbon metabolisms in a deep terrestrial subsurface fluid microbial community.</title>
        <authorList>
            <person name="Momper L."/>
            <person name="Jungbluth S.P."/>
            <person name="Lee M.D."/>
            <person name="Amend J.P."/>
        </authorList>
    </citation>
    <scope>NUCLEOTIDE SEQUENCE [LARGE SCALE GENOMIC DNA]</scope>
    <source>
        <strain evidence="2">SURF_5</strain>
    </source>
</reference>
<evidence type="ECO:0000313" key="3">
    <source>
        <dbReference type="Proteomes" id="UP000265882"/>
    </source>
</evidence>
<dbReference type="Proteomes" id="UP000265882">
    <property type="component" value="Unassembled WGS sequence"/>
</dbReference>
<dbReference type="PANTHER" id="PTHR33531:SF7">
    <property type="entry name" value="HYPOTHETICAL MEMBRANE PROTEIN, CONSERVED"/>
    <property type="match status" value="1"/>
</dbReference>
<organism evidence="2 3">
    <name type="scientific">Abyssobacteria bacterium (strain SURF_5)</name>
    <dbReference type="NCBI Taxonomy" id="2093360"/>
    <lineage>
        <taxon>Bacteria</taxon>
        <taxon>Pseudomonadati</taxon>
        <taxon>Candidatus Hydrogenedentota</taxon>
        <taxon>Candidatus Abyssobacteria</taxon>
    </lineage>
</organism>
<dbReference type="GO" id="GO:0016491">
    <property type="term" value="F:oxidoreductase activity"/>
    <property type="evidence" value="ECO:0007669"/>
    <property type="project" value="InterPro"/>
</dbReference>
<dbReference type="InterPro" id="IPR003251">
    <property type="entry name" value="Rr_diiron-bd_dom"/>
</dbReference>
<dbReference type="SUPFAM" id="SSF47240">
    <property type="entry name" value="Ferritin-like"/>
    <property type="match status" value="1"/>
</dbReference>
<dbReference type="EMBL" id="QZKU01000065">
    <property type="protein sequence ID" value="RJP21721.1"/>
    <property type="molecule type" value="Genomic_DNA"/>
</dbReference>
<dbReference type="GO" id="GO:0046872">
    <property type="term" value="F:metal ion binding"/>
    <property type="evidence" value="ECO:0007669"/>
    <property type="project" value="InterPro"/>
</dbReference>
<dbReference type="PANTHER" id="PTHR33531">
    <property type="entry name" value="RUBRERYTHRIN SUBFAMILY"/>
    <property type="match status" value="1"/>
</dbReference>
<dbReference type="AlphaFoldDB" id="A0A3A4P1L5"/>
<gene>
    <name evidence="2" type="ORF">C4520_09365</name>
</gene>
<proteinExistence type="predicted"/>
<dbReference type="InterPro" id="IPR009078">
    <property type="entry name" value="Ferritin-like_SF"/>
</dbReference>
<name>A0A3A4P1L5_ABYX5</name>